<dbReference type="EMBL" id="BKCJ010004399">
    <property type="protein sequence ID" value="GEU60814.1"/>
    <property type="molecule type" value="Genomic_DNA"/>
</dbReference>
<name>A0A6L2LKL5_TANCI</name>
<accession>A0A6L2LKL5</accession>
<evidence type="ECO:0000313" key="2">
    <source>
        <dbReference type="EMBL" id="GEU60814.1"/>
    </source>
</evidence>
<feature type="coiled-coil region" evidence="1">
    <location>
        <begin position="154"/>
        <end position="181"/>
    </location>
</feature>
<sequence>MVEEPLKMKKKDQISFDEQEAKRLQADFKEEQRLKQRLVEEAQKALKDNIVVIEQWHDVQAKIKADYELAQRLQAEEQEQLTDAEKVKLFMKFLEKRRKFFATKRAEEKRNRPPTKAQQRSLMCTYLKNMDRWKPKALKNKSFDEIQELFDKVSKRAGDELEQESAKKQKVENDNDSVELKMCLEIVPDDGDDVTIDATPLSSKSPTIMDYKI</sequence>
<protein>
    <submittedName>
        <fullName evidence="2">Uncharacterized protein</fullName>
    </submittedName>
</protein>
<proteinExistence type="predicted"/>
<feature type="coiled-coil region" evidence="1">
    <location>
        <begin position="7"/>
        <end position="87"/>
    </location>
</feature>
<comment type="caution">
    <text evidence="2">The sequence shown here is derived from an EMBL/GenBank/DDBJ whole genome shotgun (WGS) entry which is preliminary data.</text>
</comment>
<gene>
    <name evidence="2" type="ORF">Tci_032792</name>
</gene>
<reference evidence="2" key="1">
    <citation type="journal article" date="2019" name="Sci. Rep.">
        <title>Draft genome of Tanacetum cinerariifolium, the natural source of mosquito coil.</title>
        <authorList>
            <person name="Yamashiro T."/>
            <person name="Shiraishi A."/>
            <person name="Satake H."/>
            <person name="Nakayama K."/>
        </authorList>
    </citation>
    <scope>NUCLEOTIDE SEQUENCE</scope>
</reference>
<evidence type="ECO:0000256" key="1">
    <source>
        <dbReference type="SAM" id="Coils"/>
    </source>
</evidence>
<organism evidence="2">
    <name type="scientific">Tanacetum cinerariifolium</name>
    <name type="common">Dalmatian daisy</name>
    <name type="synonym">Chrysanthemum cinerariifolium</name>
    <dbReference type="NCBI Taxonomy" id="118510"/>
    <lineage>
        <taxon>Eukaryota</taxon>
        <taxon>Viridiplantae</taxon>
        <taxon>Streptophyta</taxon>
        <taxon>Embryophyta</taxon>
        <taxon>Tracheophyta</taxon>
        <taxon>Spermatophyta</taxon>
        <taxon>Magnoliopsida</taxon>
        <taxon>eudicotyledons</taxon>
        <taxon>Gunneridae</taxon>
        <taxon>Pentapetalae</taxon>
        <taxon>asterids</taxon>
        <taxon>campanulids</taxon>
        <taxon>Asterales</taxon>
        <taxon>Asteraceae</taxon>
        <taxon>Asteroideae</taxon>
        <taxon>Anthemideae</taxon>
        <taxon>Anthemidinae</taxon>
        <taxon>Tanacetum</taxon>
    </lineage>
</organism>
<dbReference type="AlphaFoldDB" id="A0A6L2LKL5"/>
<keyword evidence="1" id="KW-0175">Coiled coil</keyword>